<reference evidence="7" key="1">
    <citation type="submission" date="2022-10" db="EMBL/GenBank/DDBJ databases">
        <title>Genome assembly of Pristionchus species.</title>
        <authorList>
            <person name="Yoshida K."/>
            <person name="Sommer R.J."/>
        </authorList>
    </citation>
    <scope>NUCLEOTIDE SEQUENCE [LARGE SCALE GENOMIC DNA]</scope>
    <source>
        <strain evidence="7">RS5460</strain>
    </source>
</reference>
<organism evidence="6 7">
    <name type="scientific">Pristionchus mayeri</name>
    <dbReference type="NCBI Taxonomy" id="1317129"/>
    <lineage>
        <taxon>Eukaryota</taxon>
        <taxon>Metazoa</taxon>
        <taxon>Ecdysozoa</taxon>
        <taxon>Nematoda</taxon>
        <taxon>Chromadorea</taxon>
        <taxon>Rhabditida</taxon>
        <taxon>Rhabditina</taxon>
        <taxon>Diplogasteromorpha</taxon>
        <taxon>Diplogasteroidea</taxon>
        <taxon>Neodiplogasteridae</taxon>
        <taxon>Pristionchus</taxon>
    </lineage>
</organism>
<dbReference type="PROSITE" id="PS50026">
    <property type="entry name" value="EGF_3"/>
    <property type="match status" value="1"/>
</dbReference>
<feature type="disulfide bond" evidence="4">
    <location>
        <begin position="407"/>
        <end position="416"/>
    </location>
</feature>
<dbReference type="InterPro" id="IPR053295">
    <property type="entry name" value="Innate_immunity_reg"/>
</dbReference>
<dbReference type="InterPro" id="IPR057085">
    <property type="entry name" value="Ig_Irg-7"/>
</dbReference>
<dbReference type="InterPro" id="IPR057086">
    <property type="entry name" value="GBD_Irg-7_N"/>
</dbReference>
<dbReference type="PROSITE" id="PS00022">
    <property type="entry name" value="EGF_1"/>
    <property type="match status" value="1"/>
</dbReference>
<evidence type="ECO:0000259" key="5">
    <source>
        <dbReference type="PROSITE" id="PS50026"/>
    </source>
</evidence>
<dbReference type="EMBL" id="BTRK01000004">
    <property type="protein sequence ID" value="GMR46725.1"/>
    <property type="molecule type" value="Genomic_DNA"/>
</dbReference>
<dbReference type="InterPro" id="IPR056861">
    <property type="entry name" value="HMCN1-like_VWA"/>
</dbReference>
<dbReference type="CDD" id="cd00054">
    <property type="entry name" value="EGF_CA"/>
    <property type="match status" value="1"/>
</dbReference>
<name>A0AAN5HZW2_9BILA</name>
<evidence type="ECO:0000313" key="6">
    <source>
        <dbReference type="EMBL" id="GMR46725.1"/>
    </source>
</evidence>
<keyword evidence="7" id="KW-1185">Reference proteome</keyword>
<dbReference type="SUPFAM" id="SSF53300">
    <property type="entry name" value="vWA-like"/>
    <property type="match status" value="1"/>
</dbReference>
<accession>A0AAN5HZW2</accession>
<dbReference type="InterPro" id="IPR006582">
    <property type="entry name" value="MD_domain"/>
</dbReference>
<dbReference type="PANTHER" id="PTHR47324:SF1">
    <property type="entry name" value="EGF-LIKE DOMAIN-CONTAINING PROTEIN-RELATED"/>
    <property type="match status" value="1"/>
</dbReference>
<dbReference type="Proteomes" id="UP001328107">
    <property type="component" value="Unassembled WGS sequence"/>
</dbReference>
<dbReference type="Pfam" id="PF25106">
    <property type="entry name" value="VWA_4"/>
    <property type="match status" value="1"/>
</dbReference>
<dbReference type="Gene3D" id="2.10.25.10">
    <property type="entry name" value="Laminin"/>
    <property type="match status" value="1"/>
</dbReference>
<keyword evidence="3" id="KW-0732">Signal</keyword>
<dbReference type="SMART" id="SM00604">
    <property type="entry name" value="MD"/>
    <property type="match status" value="1"/>
</dbReference>
<gene>
    <name evidence="6" type="ORF">PMAYCL1PPCAC_16920</name>
</gene>
<comment type="subcellular location">
    <subcellularLocation>
        <location evidence="1">Secreted</location>
    </subcellularLocation>
</comment>
<evidence type="ECO:0000313" key="7">
    <source>
        <dbReference type="Proteomes" id="UP001328107"/>
    </source>
</evidence>
<keyword evidence="4" id="KW-0245">EGF-like domain</keyword>
<dbReference type="Pfam" id="PF24415">
    <property type="entry name" value="Ig_Irg-7"/>
    <property type="match status" value="1"/>
</dbReference>
<dbReference type="Pfam" id="PF23623">
    <property type="entry name" value="GBD_IRG7_N"/>
    <property type="match status" value="1"/>
</dbReference>
<feature type="non-terminal residue" evidence="6">
    <location>
        <position position="777"/>
    </location>
</feature>
<evidence type="ECO:0000256" key="3">
    <source>
        <dbReference type="ARBA" id="ARBA00022729"/>
    </source>
</evidence>
<dbReference type="InterPro" id="IPR000742">
    <property type="entry name" value="EGF"/>
</dbReference>
<keyword evidence="4" id="KW-1015">Disulfide bond</keyword>
<keyword evidence="2" id="KW-0964">Secreted</keyword>
<comment type="caution">
    <text evidence="6">The sequence shown here is derived from an EMBL/GenBank/DDBJ whole genome shotgun (WGS) entry which is preliminary data.</text>
</comment>
<proteinExistence type="predicted"/>
<feature type="non-terminal residue" evidence="6">
    <location>
        <position position="1"/>
    </location>
</feature>
<dbReference type="PANTHER" id="PTHR47324">
    <property type="entry name" value="PROTEIN IRG-7-RELATED"/>
    <property type="match status" value="1"/>
</dbReference>
<sequence>SALILMLMFLLVYVFLLGIFRSAMRGERSLAVLAAVACCATASFRGDFASIFNTWNASDDVRLVDDFDHLTKFFQPQVHEAEHSRRKRSAEHTASFASGSPITKGCEIPGYTGQYCEFPICEAFNPVSNPQQYLRDEGYVVDLTDLGNCNRQEKIVIDETMFDIRIEIQSLDDVSPTFTIVDADGNMGYPDRMEHEPDRYIETFSSLPPGPYTVIPTSSSASRCILTTTSQTTMTISGGFQTDQRDRNDFPNENAGAHQFNSILLTLHGTRAPAALKTVSVVGPENYILRPRVLDRRYGCQYEFYFDSLFCYSRGSYALIVDGVDFFGNLFRRVAPFECVNTPAPSTSPAPLTTPQPTNASSCANGGVLLADGGKTTCVCQDHWVGYDCSQALCVNGGTRLGGKCFCPVGFEGVHCEQVKCEPTSNHGFGVDRPTLVFVIRQRVKMNEIVVQVQTAIGEFMSNIMFDPTYLTRFQLVLFNNHEILVNKHFSSIKDLDSELNSASRSRDDSGDCYENVLEAVASAVSSDSLTQGSTVYVVTDALADDYAKQIDAILQMNSFARATINFIYVEPVPEEQSCSDIADPGFRAFEEVANRFGGLAWHVQHRDKVHDVLYGHMDSILYKSQLMLTVDRDECSSGLAKVMQVDTRTDNLVFISKGRDFHLELTTPEGVTVELDSVVQDGTFAISTWSSLAGTYLIRATSTTPSASCSLRAYQAPGKWLSTDRSSEAYWAITTDVDTDAMMYQPQAGTGNHPVFHVEPFGNDVDNAVAFLNMYA</sequence>
<evidence type="ECO:0000256" key="1">
    <source>
        <dbReference type="ARBA" id="ARBA00004613"/>
    </source>
</evidence>
<evidence type="ECO:0000256" key="2">
    <source>
        <dbReference type="ARBA" id="ARBA00022525"/>
    </source>
</evidence>
<protein>
    <recommendedName>
        <fullName evidence="5">EGF-like domain-containing protein</fullName>
    </recommendedName>
</protein>
<dbReference type="InterPro" id="IPR036465">
    <property type="entry name" value="vWFA_dom_sf"/>
</dbReference>
<dbReference type="PROSITE" id="PS01186">
    <property type="entry name" value="EGF_2"/>
    <property type="match status" value="1"/>
</dbReference>
<comment type="caution">
    <text evidence="4">Lacks conserved residue(s) required for the propagation of feature annotation.</text>
</comment>
<evidence type="ECO:0000256" key="4">
    <source>
        <dbReference type="PROSITE-ProRule" id="PRU00076"/>
    </source>
</evidence>
<feature type="domain" description="EGF-like" evidence="5">
    <location>
        <begin position="385"/>
        <end position="417"/>
    </location>
</feature>
<dbReference type="SMART" id="SM00181">
    <property type="entry name" value="EGF"/>
    <property type="match status" value="1"/>
</dbReference>
<dbReference type="AlphaFoldDB" id="A0AAN5HZW2"/>